<comment type="similarity">
    <text evidence="1 6 7">Belongs to the universal ribosomal protein uL6 family.</text>
</comment>
<comment type="subunit">
    <text evidence="6">Part of the 50S ribosomal subunit.</text>
</comment>
<dbReference type="FunFam" id="3.90.930.12:FF:000002">
    <property type="entry name" value="50S ribosomal protein L6"/>
    <property type="match status" value="1"/>
</dbReference>
<evidence type="ECO:0000256" key="7">
    <source>
        <dbReference type="RuleBase" id="RU003869"/>
    </source>
</evidence>
<accession>A0A9D2AGP2</accession>
<dbReference type="PRINTS" id="PR00059">
    <property type="entry name" value="RIBOSOMALL6"/>
</dbReference>
<feature type="domain" description="Large ribosomal subunit protein uL6 alpha-beta" evidence="9">
    <location>
        <begin position="93"/>
        <end position="166"/>
    </location>
</feature>
<dbReference type="PIRSF" id="PIRSF002162">
    <property type="entry name" value="Ribosomal_L6"/>
    <property type="match status" value="1"/>
</dbReference>
<keyword evidence="4 6" id="KW-0689">Ribosomal protein</keyword>
<evidence type="ECO:0000256" key="1">
    <source>
        <dbReference type="ARBA" id="ARBA00009356"/>
    </source>
</evidence>
<gene>
    <name evidence="6 10" type="primary">rplF</name>
    <name evidence="10" type="ORF">H9741_07080</name>
</gene>
<proteinExistence type="inferred from homology"/>
<dbReference type="Gene3D" id="3.90.930.12">
    <property type="entry name" value="Ribosomal protein L6, alpha-beta domain"/>
    <property type="match status" value="2"/>
</dbReference>
<dbReference type="PANTHER" id="PTHR11655:SF14">
    <property type="entry name" value="LARGE RIBOSOMAL SUBUNIT PROTEIN UL6M"/>
    <property type="match status" value="1"/>
</dbReference>
<dbReference type="FunFam" id="3.90.930.12:FF:000001">
    <property type="entry name" value="50S ribosomal protein L6"/>
    <property type="match status" value="1"/>
</dbReference>
<evidence type="ECO:0000313" key="11">
    <source>
        <dbReference type="Proteomes" id="UP000824204"/>
    </source>
</evidence>
<dbReference type="SUPFAM" id="SSF56053">
    <property type="entry name" value="Ribosomal protein L6"/>
    <property type="match status" value="2"/>
</dbReference>
<evidence type="ECO:0000256" key="8">
    <source>
        <dbReference type="RuleBase" id="RU003870"/>
    </source>
</evidence>
<keyword evidence="2 6" id="KW-0699">rRNA-binding</keyword>
<evidence type="ECO:0000256" key="4">
    <source>
        <dbReference type="ARBA" id="ARBA00022980"/>
    </source>
</evidence>
<dbReference type="GO" id="GO:0019843">
    <property type="term" value="F:rRNA binding"/>
    <property type="evidence" value="ECO:0007669"/>
    <property type="project" value="UniProtKB-UniRule"/>
</dbReference>
<dbReference type="GO" id="GO:0002181">
    <property type="term" value="P:cytoplasmic translation"/>
    <property type="evidence" value="ECO:0007669"/>
    <property type="project" value="TreeGrafter"/>
</dbReference>
<dbReference type="InterPro" id="IPR020040">
    <property type="entry name" value="Ribosomal_uL6_a/b-dom"/>
</dbReference>
<dbReference type="Proteomes" id="UP000824204">
    <property type="component" value="Unassembled WGS sequence"/>
</dbReference>
<dbReference type="InterPro" id="IPR019906">
    <property type="entry name" value="Ribosomal_uL6_bac-type"/>
</dbReference>
<comment type="function">
    <text evidence="6 8">This protein binds to the 23S rRNA, and is important in its secondary structure. It is located near the subunit interface in the base of the L7/L12 stalk, and near the tRNA binding site of the peptidyltransferase center.</text>
</comment>
<evidence type="ECO:0000256" key="3">
    <source>
        <dbReference type="ARBA" id="ARBA00022884"/>
    </source>
</evidence>
<dbReference type="NCBIfam" id="TIGR03654">
    <property type="entry name" value="L6_bact"/>
    <property type="match status" value="1"/>
</dbReference>
<keyword evidence="3 6" id="KW-0694">RNA-binding</keyword>
<evidence type="ECO:0000259" key="9">
    <source>
        <dbReference type="Pfam" id="PF00347"/>
    </source>
</evidence>
<keyword evidence="5 6" id="KW-0687">Ribonucleoprotein</keyword>
<reference evidence="10" key="1">
    <citation type="journal article" date="2021" name="PeerJ">
        <title>Extensive microbial diversity within the chicken gut microbiome revealed by metagenomics and culture.</title>
        <authorList>
            <person name="Gilroy R."/>
            <person name="Ravi A."/>
            <person name="Getino M."/>
            <person name="Pursley I."/>
            <person name="Horton D.L."/>
            <person name="Alikhan N.F."/>
            <person name="Baker D."/>
            <person name="Gharbi K."/>
            <person name="Hall N."/>
            <person name="Watson M."/>
            <person name="Adriaenssens E.M."/>
            <person name="Foster-Nyarko E."/>
            <person name="Jarju S."/>
            <person name="Secka A."/>
            <person name="Antonio M."/>
            <person name="Oren A."/>
            <person name="Chaudhuri R.R."/>
            <person name="La Ragione R."/>
            <person name="Hildebrand F."/>
            <person name="Pallen M.J."/>
        </authorList>
    </citation>
    <scope>NUCLEOTIDE SEQUENCE</scope>
    <source>
        <strain evidence="10">811</strain>
    </source>
</reference>
<organism evidence="10 11">
    <name type="scientific">Candidatus Borkfalkia faecipullorum</name>
    <dbReference type="NCBI Taxonomy" id="2838510"/>
    <lineage>
        <taxon>Bacteria</taxon>
        <taxon>Bacillati</taxon>
        <taxon>Bacillota</taxon>
        <taxon>Clostridia</taxon>
        <taxon>Christensenellales</taxon>
        <taxon>Christensenellaceae</taxon>
        <taxon>Candidatus Borkfalkia</taxon>
    </lineage>
</organism>
<dbReference type="EMBL" id="DXFX01000088">
    <property type="protein sequence ID" value="HIX08215.1"/>
    <property type="molecule type" value="Genomic_DNA"/>
</dbReference>
<dbReference type="PANTHER" id="PTHR11655">
    <property type="entry name" value="60S/50S RIBOSOMAL PROTEIN L6/L9"/>
    <property type="match status" value="1"/>
</dbReference>
<dbReference type="GO" id="GO:0022625">
    <property type="term" value="C:cytosolic large ribosomal subunit"/>
    <property type="evidence" value="ECO:0007669"/>
    <property type="project" value="UniProtKB-UniRule"/>
</dbReference>
<sequence length="181" mass="19311">MATSRIGKMPVALPAGVTVEVKDGKMIVKGPKGTLEQDIDARISLSVENGHAVLTPASDSADVKAKHGLYRALLHNMVTGVTAGYTKSLVINGVGYKVAKQGSKIVLNIGYSHPVEFSEVEGIKLDCPSQTEISVSGIDKVKVGQVAANIRALREPEPYHGYGIRYKDEVIERKEGKTAGK</sequence>
<dbReference type="GO" id="GO:0003735">
    <property type="term" value="F:structural constituent of ribosome"/>
    <property type="evidence" value="ECO:0007669"/>
    <property type="project" value="UniProtKB-UniRule"/>
</dbReference>
<feature type="domain" description="Large ribosomal subunit protein uL6 alpha-beta" evidence="9">
    <location>
        <begin position="14"/>
        <end position="84"/>
    </location>
</feature>
<dbReference type="AlphaFoldDB" id="A0A9D2AGP2"/>
<dbReference type="Pfam" id="PF00347">
    <property type="entry name" value="Ribosomal_L6"/>
    <property type="match status" value="2"/>
</dbReference>
<dbReference type="HAMAP" id="MF_01365_B">
    <property type="entry name" value="Ribosomal_uL6_B"/>
    <property type="match status" value="1"/>
</dbReference>
<dbReference type="InterPro" id="IPR000702">
    <property type="entry name" value="Ribosomal_uL6-like"/>
</dbReference>
<evidence type="ECO:0000256" key="2">
    <source>
        <dbReference type="ARBA" id="ARBA00022730"/>
    </source>
</evidence>
<comment type="caution">
    <text evidence="10">The sequence shown here is derived from an EMBL/GenBank/DDBJ whole genome shotgun (WGS) entry which is preliminary data.</text>
</comment>
<protein>
    <recommendedName>
        <fullName evidence="6">Large ribosomal subunit protein uL6</fullName>
    </recommendedName>
</protein>
<name>A0A9D2AGP2_9FIRM</name>
<reference evidence="10" key="2">
    <citation type="submission" date="2021-04" db="EMBL/GenBank/DDBJ databases">
        <authorList>
            <person name="Gilroy R."/>
        </authorList>
    </citation>
    <scope>NUCLEOTIDE SEQUENCE</scope>
    <source>
        <strain evidence="10">811</strain>
    </source>
</reference>
<evidence type="ECO:0000256" key="6">
    <source>
        <dbReference type="HAMAP-Rule" id="MF_01365"/>
    </source>
</evidence>
<dbReference type="InterPro" id="IPR036789">
    <property type="entry name" value="Ribosomal_uL6-like_a/b-dom_sf"/>
</dbReference>
<evidence type="ECO:0000256" key="5">
    <source>
        <dbReference type="ARBA" id="ARBA00023274"/>
    </source>
</evidence>
<evidence type="ECO:0000313" key="10">
    <source>
        <dbReference type="EMBL" id="HIX08215.1"/>
    </source>
</evidence>